<evidence type="ECO:0000256" key="6">
    <source>
        <dbReference type="SAM" id="Coils"/>
    </source>
</evidence>
<feature type="domain" description="PIN" evidence="8">
    <location>
        <begin position="1120"/>
        <end position="1272"/>
    </location>
</feature>
<dbReference type="PANTHER" id="PTHR15696">
    <property type="entry name" value="SMG-7 SUPPRESSOR WITH MORPHOLOGICAL EFFECT ON GENITALIA PROTEIN 7"/>
    <property type="match status" value="1"/>
</dbReference>
<comment type="subcellular location">
    <subcellularLocation>
        <location evidence="2">Cytoplasm</location>
    </subcellularLocation>
    <subcellularLocation>
        <location evidence="1">Nucleus</location>
    </subcellularLocation>
</comment>
<dbReference type="Proteomes" id="UP001054837">
    <property type="component" value="Unassembled WGS sequence"/>
</dbReference>
<dbReference type="GO" id="GO:0000184">
    <property type="term" value="P:nuclear-transcribed mRNA catabolic process, nonsense-mediated decay"/>
    <property type="evidence" value="ECO:0007669"/>
    <property type="project" value="UniProtKB-KW"/>
</dbReference>
<dbReference type="Gene3D" id="3.40.50.1010">
    <property type="entry name" value="5'-nuclease"/>
    <property type="match status" value="1"/>
</dbReference>
<dbReference type="InterPro" id="IPR045153">
    <property type="entry name" value="Est1/Ebs1-like"/>
</dbReference>
<feature type="compositionally biased region" description="Basic and acidic residues" evidence="7">
    <location>
        <begin position="192"/>
        <end position="205"/>
    </location>
</feature>
<dbReference type="GO" id="GO:0005737">
    <property type="term" value="C:cytoplasm"/>
    <property type="evidence" value="ECO:0007669"/>
    <property type="project" value="UniProtKB-SubCell"/>
</dbReference>
<dbReference type="GO" id="GO:0042162">
    <property type="term" value="F:telomeric DNA binding"/>
    <property type="evidence" value="ECO:0007669"/>
    <property type="project" value="TreeGrafter"/>
</dbReference>
<dbReference type="Pfam" id="PF10374">
    <property type="entry name" value="EST1"/>
    <property type="match status" value="1"/>
</dbReference>
<name>A0AAV4VP10_9ARAC</name>
<keyword evidence="10" id="KW-1185">Reference proteome</keyword>
<dbReference type="InterPro" id="IPR011990">
    <property type="entry name" value="TPR-like_helical_dom_sf"/>
</dbReference>
<feature type="compositionally biased region" description="Basic and acidic residues" evidence="7">
    <location>
        <begin position="215"/>
        <end position="231"/>
    </location>
</feature>
<keyword evidence="5" id="KW-0539">Nucleus</keyword>
<organism evidence="9 10">
    <name type="scientific">Caerostris darwini</name>
    <dbReference type="NCBI Taxonomy" id="1538125"/>
    <lineage>
        <taxon>Eukaryota</taxon>
        <taxon>Metazoa</taxon>
        <taxon>Ecdysozoa</taxon>
        <taxon>Arthropoda</taxon>
        <taxon>Chelicerata</taxon>
        <taxon>Arachnida</taxon>
        <taxon>Araneae</taxon>
        <taxon>Araneomorphae</taxon>
        <taxon>Entelegynae</taxon>
        <taxon>Araneoidea</taxon>
        <taxon>Araneidae</taxon>
        <taxon>Caerostris</taxon>
    </lineage>
</organism>
<evidence type="ECO:0000256" key="4">
    <source>
        <dbReference type="ARBA" id="ARBA00023161"/>
    </source>
</evidence>
<evidence type="ECO:0000256" key="3">
    <source>
        <dbReference type="ARBA" id="ARBA00022490"/>
    </source>
</evidence>
<dbReference type="GO" id="GO:0005697">
    <property type="term" value="C:telomerase holoenzyme complex"/>
    <property type="evidence" value="ECO:0007669"/>
    <property type="project" value="TreeGrafter"/>
</dbReference>
<feature type="coiled-coil region" evidence="6">
    <location>
        <begin position="1071"/>
        <end position="1098"/>
    </location>
</feature>
<dbReference type="Gene3D" id="1.25.40.10">
    <property type="entry name" value="Tetratricopeptide repeat domain"/>
    <property type="match status" value="1"/>
</dbReference>
<dbReference type="SUPFAM" id="SSF48452">
    <property type="entry name" value="TPR-like"/>
    <property type="match status" value="1"/>
</dbReference>
<feature type="compositionally biased region" description="Basic and acidic residues" evidence="7">
    <location>
        <begin position="143"/>
        <end position="153"/>
    </location>
</feature>
<dbReference type="EMBL" id="BPLQ01013360">
    <property type="protein sequence ID" value="GIY71534.1"/>
    <property type="molecule type" value="Genomic_DNA"/>
</dbReference>
<feature type="region of interest" description="Disordered" evidence="7">
    <location>
        <begin position="185"/>
        <end position="231"/>
    </location>
</feature>
<feature type="compositionally biased region" description="Basic and acidic residues" evidence="7">
    <location>
        <begin position="316"/>
        <end position="329"/>
    </location>
</feature>
<evidence type="ECO:0000256" key="2">
    <source>
        <dbReference type="ARBA" id="ARBA00004496"/>
    </source>
</evidence>
<feature type="compositionally biased region" description="Polar residues" evidence="7">
    <location>
        <begin position="1040"/>
        <end position="1053"/>
    </location>
</feature>
<dbReference type="SUPFAM" id="SSF88723">
    <property type="entry name" value="PIN domain-like"/>
    <property type="match status" value="1"/>
</dbReference>
<dbReference type="InterPro" id="IPR019458">
    <property type="entry name" value="Est1-like_N"/>
</dbReference>
<feature type="compositionally biased region" description="Basic and acidic residues" evidence="7">
    <location>
        <begin position="79"/>
        <end position="90"/>
    </location>
</feature>
<dbReference type="PANTHER" id="PTHR15696:SF0">
    <property type="entry name" value="TELOMERASE-BINDING PROTEIN EST1A"/>
    <property type="match status" value="1"/>
</dbReference>
<dbReference type="InterPro" id="IPR029060">
    <property type="entry name" value="PIN-like_dom_sf"/>
</dbReference>
<feature type="region of interest" description="Disordered" evidence="7">
    <location>
        <begin position="65"/>
        <end position="100"/>
    </location>
</feature>
<dbReference type="SMART" id="SM00670">
    <property type="entry name" value="PINc"/>
    <property type="match status" value="1"/>
</dbReference>
<dbReference type="GO" id="GO:0070034">
    <property type="term" value="F:telomerase RNA binding"/>
    <property type="evidence" value="ECO:0007669"/>
    <property type="project" value="TreeGrafter"/>
</dbReference>
<evidence type="ECO:0000259" key="8">
    <source>
        <dbReference type="SMART" id="SM00670"/>
    </source>
</evidence>
<feature type="region of interest" description="Disordered" evidence="7">
    <location>
        <begin position="1036"/>
        <end position="1059"/>
    </location>
</feature>
<gene>
    <name evidence="9" type="primary">Smg6</name>
    <name evidence="9" type="ORF">CDAR_292131</name>
</gene>
<dbReference type="InterPro" id="IPR002716">
    <property type="entry name" value="PIN_dom"/>
</dbReference>
<protein>
    <submittedName>
        <fullName evidence="9">Telomerase-binding protein EST1A</fullName>
    </submittedName>
</protein>
<sequence length="1293" mass="147997">MVNIVHRTEGTCSENCHINKQTDVNYETMDVTKMDNSTHKGLMNKNLKSNDNCTKISKDLSLNEMKNESTVSESISPKLKKELKNSDSRKSSKTKRPTMPIYVPKCKMMAELNQTENGAPKQKIKEDKNIQKKMPNLSITKAPKVEANKKPLQKKCEKELGNNLLSKDSNCSSLNNNSWADIMDNLSTDSRSSPENDLRKNHSDSETLVSQNKKLQNERTSNEHLSYGDHKNVKKNIQQRNMKVSNSNSNVQVKKQGLKKNETTSSKVITGDAVQKPYNNSTLEIPNNLNTNSDIKNINNKKQFQKYSRIYYSFDAKSKERKPDKEKSNPPKLKKNKINKAEETENNIEYMPIPASSAQNTSRGILKVPALYENNEIKSDRFEITSGSPKKISDSCTYIHKKLYDPNNPDKPEIVNIPAPILHEKFNRQDYSTGYIPFSQFANPIPPPHPVVNPLLAYGHGEYIPPPVPLPPEPSSECYTAENKRKKMKPVTEKNLDDISILENNYSTLLLKRFSDSNMKALKDCRLKLQELYTNIILGDPRYCAENNPEQNLWKTAYHQLIESLRKKMEDNPANKESLKEHLLSIIEEGIEFFDNLLKQQEKVNGFVLSKMLEVENISGIIIPDYLKCLLISVQKVLIYLGDLSRYKEQLTQSPNYGKARSYYLKAQQIAPKNGKPYNQLAILACCTRRKLDAVYYYMRSLTASNPFLSAKESLLALFEEAKKRYEAYDKTRPKENDYTEEDDSGRCEIWIKPDGSSNHHSAYSSELANLSDMDLNKRFIVSFLHVHGKLFTKVGMENFSDVLNIMVQEFENLLQRSPILLTTTRLLQLIAVNIFSVMKSLKKGYEHEDRSLFQEQAVYTFMVMMSLLMERCVYLINIFTPNPEEPNKIICSEFATILPVIKIWTDWMSCQNLSTMTVFSKSINIRSNKDVWTSFADLLTAFKKVDTTTPIYNTLVPDTEPLVLDEDVFFAGFVPLMAASVFQAYYPKSVDKVKAKHVHRIKSIEFYGDYLCGLIPSYLKYDVETKKFVSLVSDLPSEESPNTSIHFSSAEETSGDDSFYDSTLEESISKLEVNNEIQALRCKKEALSKAKAQQEKHKARVQAVLQYQTRRIVLKIQPRYLIPDTNCFVEHLGDFKKILDTTNFQVVIPLVVVNELSGLARGNRINGYSTPEHANKVINFSQEAILFLEEQFALRHPHLRAITAKGSVLDTISFRSEEMEKNKGTNDDLILACCKTYIKDRPDLSKSKNRDEPIILFREVVLLTDDRNLRIKALAHNVPVRDVLSFLQWTNF</sequence>
<dbReference type="FunFam" id="3.40.50.1010:FF:000014">
    <property type="entry name" value="telomerase-binding protein EST1A isoform X1"/>
    <property type="match status" value="1"/>
</dbReference>
<evidence type="ECO:0000313" key="9">
    <source>
        <dbReference type="EMBL" id="GIY71534.1"/>
    </source>
</evidence>
<dbReference type="CDD" id="cd09885">
    <property type="entry name" value="PIN_Smg6-like"/>
    <property type="match status" value="1"/>
</dbReference>
<comment type="caution">
    <text evidence="9">The sequence shown here is derived from an EMBL/GenBank/DDBJ whole genome shotgun (WGS) entry which is preliminary data.</text>
</comment>
<accession>A0AAV4VP10</accession>
<keyword evidence="4" id="KW-0866">Nonsense-mediated mRNA decay</keyword>
<evidence type="ECO:0000256" key="7">
    <source>
        <dbReference type="SAM" id="MobiDB-lite"/>
    </source>
</evidence>
<dbReference type="Pfam" id="PF10373">
    <property type="entry name" value="EST1_DNA_bind"/>
    <property type="match status" value="1"/>
</dbReference>
<proteinExistence type="predicted"/>
<feature type="region of interest" description="Disordered" evidence="7">
    <location>
        <begin position="315"/>
        <end position="340"/>
    </location>
</feature>
<evidence type="ECO:0000256" key="1">
    <source>
        <dbReference type="ARBA" id="ARBA00004123"/>
    </source>
</evidence>
<keyword evidence="6" id="KW-0175">Coiled coil</keyword>
<feature type="region of interest" description="Disordered" evidence="7">
    <location>
        <begin position="116"/>
        <end position="153"/>
    </location>
</feature>
<dbReference type="Pfam" id="PF13638">
    <property type="entry name" value="PIN_4"/>
    <property type="match status" value="1"/>
</dbReference>
<evidence type="ECO:0000256" key="5">
    <source>
        <dbReference type="ARBA" id="ARBA00023242"/>
    </source>
</evidence>
<evidence type="ECO:0000313" key="10">
    <source>
        <dbReference type="Proteomes" id="UP001054837"/>
    </source>
</evidence>
<dbReference type="InterPro" id="IPR018834">
    <property type="entry name" value="DNA/RNA-bd_Est1-type"/>
</dbReference>
<keyword evidence="3" id="KW-0963">Cytoplasm</keyword>
<reference evidence="9 10" key="1">
    <citation type="submission" date="2021-06" db="EMBL/GenBank/DDBJ databases">
        <title>Caerostris darwini draft genome.</title>
        <authorList>
            <person name="Kono N."/>
            <person name="Arakawa K."/>
        </authorList>
    </citation>
    <scope>NUCLEOTIDE SEQUENCE [LARGE SCALE GENOMIC DNA]</scope>
</reference>